<dbReference type="FunFam" id="1.10.510.10:FF:000051">
    <property type="entry name" value="Receptor-like serine/threonine-protein kinase ALE2"/>
    <property type="match status" value="1"/>
</dbReference>
<reference evidence="9" key="2">
    <citation type="submission" date="2022-03" db="EMBL/GenBank/DDBJ databases">
        <title>Draft title - Genomic analysis of global carrot germplasm unveils the trajectory of domestication and the origin of high carotenoid orange carrot.</title>
        <authorList>
            <person name="Iorizzo M."/>
            <person name="Ellison S."/>
            <person name="Senalik D."/>
            <person name="Macko-Podgorni A."/>
            <person name="Grzebelus D."/>
            <person name="Bostan H."/>
            <person name="Rolling W."/>
            <person name="Curaba J."/>
            <person name="Simon P."/>
        </authorList>
    </citation>
    <scope>NUCLEOTIDE SEQUENCE</scope>
    <source>
        <tissue evidence="9">Leaf</tissue>
    </source>
</reference>
<evidence type="ECO:0000256" key="4">
    <source>
        <dbReference type="ARBA" id="ARBA00022777"/>
    </source>
</evidence>
<dbReference type="InterPro" id="IPR057597">
    <property type="entry name" value="ALE2_N"/>
</dbReference>
<keyword evidence="7" id="KW-0812">Transmembrane</keyword>
<gene>
    <name evidence="9" type="ORF">DCAR_0313535</name>
</gene>
<feature type="transmembrane region" description="Helical" evidence="7">
    <location>
        <begin position="252"/>
        <end position="275"/>
    </location>
</feature>
<dbReference type="FunFam" id="3.30.200.20:FF:000146">
    <property type="entry name" value="receptor-like serine/threonine-protein kinase ALE2"/>
    <property type="match status" value="1"/>
</dbReference>
<dbReference type="InterPro" id="IPR000719">
    <property type="entry name" value="Prot_kinase_dom"/>
</dbReference>
<dbReference type="Gene3D" id="1.10.510.10">
    <property type="entry name" value="Transferase(Phosphotransferase) domain 1"/>
    <property type="match status" value="1"/>
</dbReference>
<name>A0AAF0WR62_DAUCS</name>
<dbReference type="PANTHER" id="PTHR47989:SF9">
    <property type="entry name" value="PROTEIN KINASE SUPERFAMILY PROTEIN"/>
    <property type="match status" value="1"/>
</dbReference>
<dbReference type="InterPro" id="IPR017441">
    <property type="entry name" value="Protein_kinase_ATP_BS"/>
</dbReference>
<keyword evidence="1" id="KW-0723">Serine/threonine-protein kinase</keyword>
<keyword evidence="7" id="KW-1133">Transmembrane helix</keyword>
<dbReference type="GO" id="GO:0005524">
    <property type="term" value="F:ATP binding"/>
    <property type="evidence" value="ECO:0007669"/>
    <property type="project" value="UniProtKB-UniRule"/>
</dbReference>
<dbReference type="AlphaFoldDB" id="A0AAF0WR62"/>
<evidence type="ECO:0000256" key="5">
    <source>
        <dbReference type="ARBA" id="ARBA00022840"/>
    </source>
</evidence>
<evidence type="ECO:0000313" key="10">
    <source>
        <dbReference type="Proteomes" id="UP000077755"/>
    </source>
</evidence>
<dbReference type="PANTHER" id="PTHR47989">
    <property type="entry name" value="OS01G0750732 PROTEIN"/>
    <property type="match status" value="1"/>
</dbReference>
<evidence type="ECO:0000256" key="3">
    <source>
        <dbReference type="ARBA" id="ARBA00022741"/>
    </source>
</evidence>
<keyword evidence="2" id="KW-0808">Transferase</keyword>
<protein>
    <recommendedName>
        <fullName evidence="8">Protein kinase domain-containing protein</fullName>
    </recommendedName>
</protein>
<keyword evidence="5 6" id="KW-0067">ATP-binding</keyword>
<keyword evidence="4" id="KW-0418">Kinase</keyword>
<keyword evidence="7" id="KW-0472">Membrane</keyword>
<dbReference type="GO" id="GO:0004674">
    <property type="term" value="F:protein serine/threonine kinase activity"/>
    <property type="evidence" value="ECO:0007669"/>
    <property type="project" value="UniProtKB-KW"/>
</dbReference>
<dbReference type="Proteomes" id="UP000077755">
    <property type="component" value="Chromosome 3"/>
</dbReference>
<dbReference type="PROSITE" id="PS50011">
    <property type="entry name" value="PROTEIN_KINASE_DOM"/>
    <property type="match status" value="1"/>
</dbReference>
<evidence type="ECO:0000256" key="7">
    <source>
        <dbReference type="SAM" id="Phobius"/>
    </source>
</evidence>
<feature type="domain" description="Protein kinase" evidence="8">
    <location>
        <begin position="344"/>
        <end position="620"/>
    </location>
</feature>
<evidence type="ECO:0000256" key="6">
    <source>
        <dbReference type="PROSITE-ProRule" id="PRU10141"/>
    </source>
</evidence>
<dbReference type="PROSITE" id="PS00108">
    <property type="entry name" value="PROTEIN_KINASE_ST"/>
    <property type="match status" value="1"/>
</dbReference>
<dbReference type="EMBL" id="CP093345">
    <property type="protein sequence ID" value="WOG94242.1"/>
    <property type="molecule type" value="Genomic_DNA"/>
</dbReference>
<accession>A0AAF0WR62</accession>
<feature type="binding site" evidence="6">
    <location>
        <position position="372"/>
    </location>
    <ligand>
        <name>ATP</name>
        <dbReference type="ChEBI" id="CHEBI:30616"/>
    </ligand>
</feature>
<evidence type="ECO:0000256" key="1">
    <source>
        <dbReference type="ARBA" id="ARBA00022527"/>
    </source>
</evidence>
<dbReference type="SUPFAM" id="SSF56112">
    <property type="entry name" value="Protein kinase-like (PK-like)"/>
    <property type="match status" value="1"/>
</dbReference>
<sequence>MILLHKKLRRLVFLVCLITYIFDANLLKLPSYSAPVRPLLPEFPPSNSPGLRSPIPVQSTSFYRHPHARKSVTSAVPPTNKDCESLSCREPFTNNPSGSPCGCVLAMQVGLRLDLPLYAFFPLVSDLAADISRGIVMKQSQVRIMGANADSQNQEKTVVLLDLVPFGAKFDNSTAYLIYKKFYQKEVAIEPLYFGNYEILYMRYPGLPASPPALSTFGGEAYSGQGSKKRPFKPLAVDVNRQRHKKGLKGSVIAMIVLVASLSLILCCAVAWVMLFRHRREKAQPELNLTSPTPSLEESLRFAVSKISTGLSSISPTYKSGLSPYTGTAKTFTVIDIERATDSFNASRIIGEGGFGIVYSGVLDDGTKVAVKVLKRDNQQGGREFLAEVEMLSRLHHRNLVKLVGICMEEHARCLVYELIANGSVESHLHGFDKTDAPLDWNARLKVALGAARGLAYLHEDSSPRVIHRDFKSSNILLEHDFTPKVSDFGLARIGSDEENKHISTRVMGTFGYVAPEYAMTGHLLVKSDVYSYGVVLLELITGRKPVDMSRPTGQENLVTWARPLLTSKEGLELMLDKSLSPDFPFESFAKVAAIASMCVQPEVSDRPFMSEVVQALKLICNELCTTNNFESRFCSPEQISTYFDARPSTASGYMPYHLQSPFSDVEWGLRASEVFSSSARFDRTGSRPFRGHSSPGPMRNRRTLPFLSRIKGWSGGSTSNQRAILGLWSRSN</sequence>
<evidence type="ECO:0000313" key="9">
    <source>
        <dbReference type="EMBL" id="WOG94242.1"/>
    </source>
</evidence>
<dbReference type="Pfam" id="PF23180">
    <property type="entry name" value="ALE2_N"/>
    <property type="match status" value="1"/>
</dbReference>
<keyword evidence="3 6" id="KW-0547">Nucleotide-binding</keyword>
<evidence type="ECO:0000259" key="8">
    <source>
        <dbReference type="PROSITE" id="PS50011"/>
    </source>
</evidence>
<organism evidence="9 10">
    <name type="scientific">Daucus carota subsp. sativus</name>
    <name type="common">Carrot</name>
    <dbReference type="NCBI Taxonomy" id="79200"/>
    <lineage>
        <taxon>Eukaryota</taxon>
        <taxon>Viridiplantae</taxon>
        <taxon>Streptophyta</taxon>
        <taxon>Embryophyta</taxon>
        <taxon>Tracheophyta</taxon>
        <taxon>Spermatophyta</taxon>
        <taxon>Magnoliopsida</taxon>
        <taxon>eudicotyledons</taxon>
        <taxon>Gunneridae</taxon>
        <taxon>Pentapetalae</taxon>
        <taxon>asterids</taxon>
        <taxon>campanulids</taxon>
        <taxon>Apiales</taxon>
        <taxon>Apiaceae</taxon>
        <taxon>Apioideae</taxon>
        <taxon>Scandiceae</taxon>
        <taxon>Daucinae</taxon>
        <taxon>Daucus</taxon>
        <taxon>Daucus sect. Daucus</taxon>
    </lineage>
</organism>
<keyword evidence="10" id="KW-1185">Reference proteome</keyword>
<dbReference type="InterPro" id="IPR008271">
    <property type="entry name" value="Ser/Thr_kinase_AS"/>
</dbReference>
<dbReference type="InterPro" id="IPR001245">
    <property type="entry name" value="Ser-Thr/Tyr_kinase_cat_dom"/>
</dbReference>
<reference evidence="9" key="1">
    <citation type="journal article" date="2016" name="Nat. Genet.">
        <title>A high-quality carrot genome assembly provides new insights into carotenoid accumulation and asterid genome evolution.</title>
        <authorList>
            <person name="Iorizzo M."/>
            <person name="Ellison S."/>
            <person name="Senalik D."/>
            <person name="Zeng P."/>
            <person name="Satapoomin P."/>
            <person name="Huang J."/>
            <person name="Bowman M."/>
            <person name="Iovene M."/>
            <person name="Sanseverino W."/>
            <person name="Cavagnaro P."/>
            <person name="Yildiz M."/>
            <person name="Macko-Podgorni A."/>
            <person name="Moranska E."/>
            <person name="Grzebelus E."/>
            <person name="Grzebelus D."/>
            <person name="Ashrafi H."/>
            <person name="Zheng Z."/>
            <person name="Cheng S."/>
            <person name="Spooner D."/>
            <person name="Van Deynze A."/>
            <person name="Simon P."/>
        </authorList>
    </citation>
    <scope>NUCLEOTIDE SEQUENCE</scope>
    <source>
        <tissue evidence="9">Leaf</tissue>
    </source>
</reference>
<dbReference type="PROSITE" id="PS00107">
    <property type="entry name" value="PROTEIN_KINASE_ATP"/>
    <property type="match status" value="1"/>
</dbReference>
<dbReference type="CDD" id="cd14066">
    <property type="entry name" value="STKc_IRAK"/>
    <property type="match status" value="1"/>
</dbReference>
<dbReference type="InterPro" id="IPR011009">
    <property type="entry name" value="Kinase-like_dom_sf"/>
</dbReference>
<dbReference type="Pfam" id="PF07714">
    <property type="entry name" value="PK_Tyr_Ser-Thr"/>
    <property type="match status" value="1"/>
</dbReference>
<dbReference type="Gene3D" id="3.30.200.20">
    <property type="entry name" value="Phosphorylase Kinase, domain 1"/>
    <property type="match status" value="1"/>
</dbReference>
<evidence type="ECO:0000256" key="2">
    <source>
        <dbReference type="ARBA" id="ARBA00022679"/>
    </source>
</evidence>
<proteinExistence type="predicted"/>